<evidence type="ECO:0000256" key="1">
    <source>
        <dbReference type="SAM" id="Phobius"/>
    </source>
</evidence>
<keyword evidence="1" id="KW-0812">Transmembrane</keyword>
<evidence type="ECO:0000313" key="3">
    <source>
        <dbReference type="Proteomes" id="UP000824247"/>
    </source>
</evidence>
<comment type="caution">
    <text evidence="2">The sequence shown here is derived from an EMBL/GenBank/DDBJ whole genome shotgun (WGS) entry which is preliminary data.</text>
</comment>
<feature type="transmembrane region" description="Helical" evidence="1">
    <location>
        <begin position="135"/>
        <end position="158"/>
    </location>
</feature>
<keyword evidence="1" id="KW-1133">Transmembrane helix</keyword>
<accession>A0A9E2KXM0</accession>
<reference evidence="2" key="2">
    <citation type="submission" date="2021-04" db="EMBL/GenBank/DDBJ databases">
        <authorList>
            <person name="Gilroy R."/>
        </authorList>
    </citation>
    <scope>NUCLEOTIDE SEQUENCE</scope>
    <source>
        <strain evidence="2">A5-1222</strain>
    </source>
</reference>
<gene>
    <name evidence="2" type="ORF">H9897_02175</name>
</gene>
<proteinExistence type="predicted"/>
<feature type="transmembrane region" description="Helical" evidence="1">
    <location>
        <begin position="12"/>
        <end position="33"/>
    </location>
</feature>
<organism evidence="2 3">
    <name type="scientific">Candidatus Ureaplasma intestinipullorum</name>
    <dbReference type="NCBI Taxonomy" id="2838770"/>
    <lineage>
        <taxon>Bacteria</taxon>
        <taxon>Bacillati</taxon>
        <taxon>Mycoplasmatota</taxon>
        <taxon>Mycoplasmoidales</taxon>
        <taxon>Mycoplasmoidaceae</taxon>
        <taxon>Ureaplasma</taxon>
    </lineage>
</organism>
<keyword evidence="1" id="KW-0472">Membrane</keyword>
<dbReference type="Proteomes" id="UP000824247">
    <property type="component" value="Unassembled WGS sequence"/>
</dbReference>
<dbReference type="EMBL" id="JAHLFM010000030">
    <property type="protein sequence ID" value="MBU3830938.1"/>
    <property type="molecule type" value="Genomic_DNA"/>
</dbReference>
<name>A0A9E2KXM0_9BACT</name>
<dbReference type="AlphaFoldDB" id="A0A9E2KXM0"/>
<reference evidence="2" key="1">
    <citation type="journal article" date="2021" name="PeerJ">
        <title>Extensive microbial diversity within the chicken gut microbiome revealed by metagenomics and culture.</title>
        <authorList>
            <person name="Gilroy R."/>
            <person name="Ravi A."/>
            <person name="Getino M."/>
            <person name="Pursley I."/>
            <person name="Horton D.L."/>
            <person name="Alikhan N.F."/>
            <person name="Baker D."/>
            <person name="Gharbi K."/>
            <person name="Hall N."/>
            <person name="Watson M."/>
            <person name="Adriaenssens E.M."/>
            <person name="Foster-Nyarko E."/>
            <person name="Jarju S."/>
            <person name="Secka A."/>
            <person name="Antonio M."/>
            <person name="Oren A."/>
            <person name="Chaudhuri R.R."/>
            <person name="La Ragione R."/>
            <person name="Hildebrand F."/>
            <person name="Pallen M.J."/>
        </authorList>
    </citation>
    <scope>NUCLEOTIDE SEQUENCE</scope>
    <source>
        <strain evidence="2">A5-1222</strain>
    </source>
</reference>
<sequence>MNNQSRFYLKNSWLIYTFICLLSGFILFGPMLIAIFSDYNSVSNIAFSPKNNLSITIVIMITSVFVTLIYSFFQYKNFNYFYPVKIWYKNFFINIFVLIFQCLISFIIFMIIWLVPINIHAEDVNKVVSELRITLYAILGSTITFIFLLITLFLNLYLKYRILYSMKKEKDDTRTI</sequence>
<protein>
    <submittedName>
        <fullName evidence="2">Uncharacterized protein</fullName>
    </submittedName>
</protein>
<feature type="transmembrane region" description="Helical" evidence="1">
    <location>
        <begin position="93"/>
        <end position="115"/>
    </location>
</feature>
<evidence type="ECO:0000313" key="2">
    <source>
        <dbReference type="EMBL" id="MBU3830938.1"/>
    </source>
</evidence>
<feature type="transmembrane region" description="Helical" evidence="1">
    <location>
        <begin position="53"/>
        <end position="73"/>
    </location>
</feature>